<dbReference type="EMBL" id="HBUF01373697">
    <property type="protein sequence ID" value="CAG6727313.1"/>
    <property type="molecule type" value="Transcribed_RNA"/>
</dbReference>
<sequence>MMRPDCADRVDTASSNPRREASGVNYVDWARSPDPRRLHHRMNVRTSVRVASNWLGTVLVNNVRAAHTGLRVWNPPVSRVLQDARHPRREVLPLRSVPCPSVIREPI</sequence>
<accession>A0A8D8YEP6</accession>
<dbReference type="EMBL" id="HBUF01542217">
    <property type="protein sequence ID" value="CAG6755496.1"/>
    <property type="molecule type" value="Transcribed_RNA"/>
</dbReference>
<dbReference type="EMBL" id="HBUF01373696">
    <property type="protein sequence ID" value="CAG6727311.1"/>
    <property type="molecule type" value="Transcribed_RNA"/>
</dbReference>
<protein>
    <submittedName>
        <fullName evidence="2">Uncharacterized protein</fullName>
    </submittedName>
</protein>
<proteinExistence type="predicted"/>
<name>A0A8D8YEP6_9HEMI</name>
<dbReference type="EMBL" id="HBUF01373698">
    <property type="protein sequence ID" value="CAG6727315.1"/>
    <property type="molecule type" value="Transcribed_RNA"/>
</dbReference>
<organism evidence="2">
    <name type="scientific">Cacopsylla melanoneura</name>
    <dbReference type="NCBI Taxonomy" id="428564"/>
    <lineage>
        <taxon>Eukaryota</taxon>
        <taxon>Metazoa</taxon>
        <taxon>Ecdysozoa</taxon>
        <taxon>Arthropoda</taxon>
        <taxon>Hexapoda</taxon>
        <taxon>Insecta</taxon>
        <taxon>Pterygota</taxon>
        <taxon>Neoptera</taxon>
        <taxon>Paraneoptera</taxon>
        <taxon>Hemiptera</taxon>
        <taxon>Sternorrhyncha</taxon>
        <taxon>Psylloidea</taxon>
        <taxon>Psyllidae</taxon>
        <taxon>Psyllinae</taxon>
        <taxon>Cacopsylla</taxon>
    </lineage>
</organism>
<reference evidence="2" key="1">
    <citation type="submission" date="2021-05" db="EMBL/GenBank/DDBJ databases">
        <authorList>
            <person name="Alioto T."/>
            <person name="Alioto T."/>
            <person name="Gomez Garrido J."/>
        </authorList>
    </citation>
    <scope>NUCLEOTIDE SEQUENCE</scope>
</reference>
<dbReference type="AlphaFoldDB" id="A0A8D8YEP6"/>
<evidence type="ECO:0000313" key="2">
    <source>
        <dbReference type="EMBL" id="CAG6727311.1"/>
    </source>
</evidence>
<dbReference type="EMBL" id="HBUF01373699">
    <property type="protein sequence ID" value="CAG6727318.1"/>
    <property type="molecule type" value="Transcribed_RNA"/>
</dbReference>
<evidence type="ECO:0000256" key="1">
    <source>
        <dbReference type="SAM" id="MobiDB-lite"/>
    </source>
</evidence>
<dbReference type="EMBL" id="HBUF01542218">
    <property type="protein sequence ID" value="CAG6755498.1"/>
    <property type="molecule type" value="Transcribed_RNA"/>
</dbReference>
<feature type="region of interest" description="Disordered" evidence="1">
    <location>
        <begin position="1"/>
        <end position="21"/>
    </location>
</feature>